<feature type="domain" description="Solute-binding protein family 3/N-terminal" evidence="4">
    <location>
        <begin position="25"/>
        <end position="116"/>
    </location>
</feature>
<dbReference type="RefSeq" id="WP_310280746.1">
    <property type="nucleotide sequence ID" value="NZ_JAVDWR010000017.1"/>
</dbReference>
<protein>
    <submittedName>
        <fullName evidence="5">Polar amino acid transport system substrate-binding protein</fullName>
    </submittedName>
</protein>
<name>A0ABU1W3K9_9GAMM</name>
<evidence type="ECO:0000259" key="4">
    <source>
        <dbReference type="Pfam" id="PF00497"/>
    </source>
</evidence>
<keyword evidence="6" id="KW-1185">Reference proteome</keyword>
<proteinExistence type="inferred from homology"/>
<dbReference type="InterPro" id="IPR001638">
    <property type="entry name" value="Solute-binding_3/MltF_N"/>
</dbReference>
<organism evidence="5 6">
    <name type="scientific">Rheinheimera soli</name>
    <dbReference type="NCBI Taxonomy" id="443616"/>
    <lineage>
        <taxon>Bacteria</taxon>
        <taxon>Pseudomonadati</taxon>
        <taxon>Pseudomonadota</taxon>
        <taxon>Gammaproteobacteria</taxon>
        <taxon>Chromatiales</taxon>
        <taxon>Chromatiaceae</taxon>
        <taxon>Rheinheimera</taxon>
    </lineage>
</organism>
<evidence type="ECO:0000256" key="2">
    <source>
        <dbReference type="ARBA" id="ARBA00022729"/>
    </source>
</evidence>
<dbReference type="Pfam" id="PF00497">
    <property type="entry name" value="SBP_bac_3"/>
    <property type="match status" value="1"/>
</dbReference>
<feature type="signal peptide" evidence="3">
    <location>
        <begin position="1"/>
        <end position="17"/>
    </location>
</feature>
<dbReference type="Proteomes" id="UP001257909">
    <property type="component" value="Unassembled WGS sequence"/>
</dbReference>
<keyword evidence="2 3" id="KW-0732">Signal</keyword>
<evidence type="ECO:0000256" key="3">
    <source>
        <dbReference type="SAM" id="SignalP"/>
    </source>
</evidence>
<evidence type="ECO:0000256" key="1">
    <source>
        <dbReference type="ARBA" id="ARBA00010333"/>
    </source>
</evidence>
<gene>
    <name evidence="5" type="ORF">J2W69_003466</name>
</gene>
<feature type="chain" id="PRO_5047375542" evidence="3">
    <location>
        <begin position="18"/>
        <end position="250"/>
    </location>
</feature>
<dbReference type="SUPFAM" id="SSF53850">
    <property type="entry name" value="Periplasmic binding protein-like II"/>
    <property type="match status" value="1"/>
</dbReference>
<evidence type="ECO:0000313" key="5">
    <source>
        <dbReference type="EMBL" id="MDR7122492.1"/>
    </source>
</evidence>
<comment type="caution">
    <text evidence="5">The sequence shown here is derived from an EMBL/GenBank/DDBJ whole genome shotgun (WGS) entry which is preliminary data.</text>
</comment>
<accession>A0ABU1W3K9</accession>
<sequence>MKVLLLCCVLFFFTVSAAMPCPLQLRMAYNNNWLPYVQLTDETVTGSDIELVRSLVHTLGSALQLVRMSEQRALQQLKQGELDLVFAASYTKERAGYAYFSLPYREENITAVLSTDLIAQHPELKTRSDFYQLAAKRWSGAVNTAGYYGDEFEHFKQNEGQGRLFHVAEEFRRLQMVAQGRAHYSIVDHNVAHYHIRQHKELSELRLLPFLLHHSSIHLMLSKKTVPEACVEQLNLLLKIQLKNQTASEQ</sequence>
<reference evidence="5 6" key="1">
    <citation type="submission" date="2023-07" db="EMBL/GenBank/DDBJ databases">
        <title>Sorghum-associated microbial communities from plants grown in Nebraska, USA.</title>
        <authorList>
            <person name="Schachtman D."/>
        </authorList>
    </citation>
    <scope>NUCLEOTIDE SEQUENCE [LARGE SCALE GENOMIC DNA]</scope>
    <source>
        <strain evidence="5 6">4138</strain>
    </source>
</reference>
<comment type="similarity">
    <text evidence="1">Belongs to the bacterial solute-binding protein 3 family.</text>
</comment>
<dbReference type="PANTHER" id="PTHR35936:SF6">
    <property type="entry name" value="AMINO ACID ABC TRANSPORTER SUBSTRATE-BINDING PAAT FAMILY PROTEIN"/>
    <property type="match status" value="1"/>
</dbReference>
<dbReference type="PANTHER" id="PTHR35936">
    <property type="entry name" value="MEMBRANE-BOUND LYTIC MUREIN TRANSGLYCOSYLASE F"/>
    <property type="match status" value="1"/>
</dbReference>
<dbReference type="Gene3D" id="3.40.190.10">
    <property type="entry name" value="Periplasmic binding protein-like II"/>
    <property type="match status" value="2"/>
</dbReference>
<dbReference type="EMBL" id="JAVDWR010000017">
    <property type="protein sequence ID" value="MDR7122492.1"/>
    <property type="molecule type" value="Genomic_DNA"/>
</dbReference>
<evidence type="ECO:0000313" key="6">
    <source>
        <dbReference type="Proteomes" id="UP001257909"/>
    </source>
</evidence>